<accession>A0A974PMU3</accession>
<evidence type="ECO:0000256" key="1">
    <source>
        <dbReference type="SAM" id="MobiDB-lite"/>
    </source>
</evidence>
<dbReference type="InterPro" id="IPR027417">
    <property type="entry name" value="P-loop_NTPase"/>
</dbReference>
<gene>
    <name evidence="2" type="ORF">EZH22_24460</name>
</gene>
<dbReference type="AlphaFoldDB" id="A0A974PMU3"/>
<dbReference type="Proteomes" id="UP000596427">
    <property type="component" value="Chromosome"/>
</dbReference>
<keyword evidence="3" id="KW-1185">Reference proteome</keyword>
<dbReference type="Gene3D" id="3.40.50.300">
    <property type="entry name" value="P-loop containing nucleotide triphosphate hydrolases"/>
    <property type="match status" value="1"/>
</dbReference>
<proteinExistence type="predicted"/>
<protein>
    <recommendedName>
        <fullName evidence="4">Terminase</fullName>
    </recommendedName>
</protein>
<dbReference type="EMBL" id="CP063362">
    <property type="protein sequence ID" value="QRG06106.1"/>
    <property type="molecule type" value="Genomic_DNA"/>
</dbReference>
<evidence type="ECO:0000313" key="2">
    <source>
        <dbReference type="EMBL" id="QRG06106.1"/>
    </source>
</evidence>
<feature type="region of interest" description="Disordered" evidence="1">
    <location>
        <begin position="477"/>
        <end position="500"/>
    </location>
</feature>
<evidence type="ECO:0000313" key="3">
    <source>
        <dbReference type="Proteomes" id="UP000596427"/>
    </source>
</evidence>
<dbReference type="RefSeq" id="WP_203192983.1">
    <property type="nucleotide sequence ID" value="NZ_CP063362.1"/>
</dbReference>
<evidence type="ECO:0008006" key="4">
    <source>
        <dbReference type="Google" id="ProtNLM"/>
    </source>
</evidence>
<feature type="compositionally biased region" description="Basic residues" evidence="1">
    <location>
        <begin position="489"/>
        <end position="500"/>
    </location>
</feature>
<organism evidence="2 3">
    <name type="scientific">Xanthobacter dioxanivorans</name>
    <dbReference type="NCBI Taxonomy" id="2528964"/>
    <lineage>
        <taxon>Bacteria</taxon>
        <taxon>Pseudomonadati</taxon>
        <taxon>Pseudomonadota</taxon>
        <taxon>Alphaproteobacteria</taxon>
        <taxon>Hyphomicrobiales</taxon>
        <taxon>Xanthobacteraceae</taxon>
        <taxon>Xanthobacter</taxon>
    </lineage>
</organism>
<name>A0A974PMU3_9HYPH</name>
<sequence length="500" mass="57184">MTDAELVEALKSPDWRLRNLYWITDKGGTKVKFTPWAEQEKFLANLWFRNIILKARQRGFSTLIQLMMLDTCLFNENINAAVIAQDQEAATVIFRKIKFAYDNLPTAVREMLPLARDSASELMLGNNSSLRVATSVRSATLQFLHVSEFGKICAKYPEKAREVLTGSLPAVDQSGIVCIESTAEGREGSFYDMVTASRTLADARKALSKLDYRFHFAPWWDAKEYEIDPEGVGLTLKDTLYFERMEGRALAEIGPRKRAWYVKTRDTLFAGDAQMMRQEFPSDADEPFEASTEGVYLAEQLAAARREGRITRVPYDPRAPVNTFWDLGGGRDEMVVWFHQRIGLRDQWINYLEAAGEPFVWFVNKMQAMGYVWGKHFLPHDGNTRHPGAEALKTPADMLEGLGLRDIEIVPRISDVVIGVQQLRDAFPSYWFDEENCAEGLKHLGLYRKEWNERLGVWSDRPRHDAHSHPADAIRQHAQGYRAPSSRNPQKRRASNWRTA</sequence>
<dbReference type="KEGG" id="xdi:EZH22_24460"/>
<reference evidence="2 3" key="1">
    <citation type="submission" date="2020-10" db="EMBL/GenBank/DDBJ databases">
        <title>Degradation of 1,4-Dioxane by Xanthobacter sp. YN2, via a Novel Group-2 Soluble Di-Iron Monooxygenase.</title>
        <authorList>
            <person name="Ma F."/>
            <person name="Wang Y."/>
            <person name="Yang J."/>
            <person name="Guo H."/>
            <person name="Su D."/>
            <person name="Yu L."/>
        </authorList>
    </citation>
    <scope>NUCLEOTIDE SEQUENCE [LARGE SCALE GENOMIC DNA]</scope>
    <source>
        <strain evidence="2 3">YN2</strain>
    </source>
</reference>